<evidence type="ECO:0000256" key="2">
    <source>
        <dbReference type="ARBA" id="ARBA00006810"/>
    </source>
</evidence>
<feature type="transmembrane region" description="Helical" evidence="12">
    <location>
        <begin position="92"/>
        <end position="113"/>
    </location>
</feature>
<name>A0A346Q3D7_9BIVA</name>
<evidence type="ECO:0000256" key="12">
    <source>
        <dbReference type="SAM" id="Phobius"/>
    </source>
</evidence>
<feature type="transmembrane region" description="Helical" evidence="12">
    <location>
        <begin position="158"/>
        <end position="180"/>
    </location>
</feature>
<evidence type="ECO:0000256" key="10">
    <source>
        <dbReference type="ARBA" id="ARBA00023310"/>
    </source>
</evidence>
<evidence type="ECO:0000313" key="13">
    <source>
        <dbReference type="EMBL" id="AXR87622.1"/>
    </source>
</evidence>
<evidence type="ECO:0000256" key="11">
    <source>
        <dbReference type="RuleBase" id="RU004450"/>
    </source>
</evidence>
<feature type="transmembrane region" description="Helical" evidence="12">
    <location>
        <begin position="134"/>
        <end position="152"/>
    </location>
</feature>
<organism evidence="13">
    <name type="scientific">Barbatia virescens</name>
    <dbReference type="NCBI Taxonomy" id="6559"/>
    <lineage>
        <taxon>Eukaryota</taxon>
        <taxon>Metazoa</taxon>
        <taxon>Spiralia</taxon>
        <taxon>Lophotrochozoa</taxon>
        <taxon>Mollusca</taxon>
        <taxon>Bivalvia</taxon>
        <taxon>Autobranchia</taxon>
        <taxon>Pteriomorphia</taxon>
        <taxon>Arcoida</taxon>
        <taxon>Arcoidea</taxon>
        <taxon>Arcidae</taxon>
        <taxon>Barbatia</taxon>
    </lineage>
</organism>
<comment type="subcellular location">
    <subcellularLocation>
        <location evidence="1">Membrane</location>
        <topology evidence="1">Multi-pass membrane protein</topology>
    </subcellularLocation>
    <subcellularLocation>
        <location evidence="11">Mitochondrion inner membrane</location>
        <topology evidence="11">Multi-pass membrane protein</topology>
    </subcellularLocation>
</comment>
<dbReference type="InterPro" id="IPR045083">
    <property type="entry name" value="ATP_synth_F0_asu_bact/mt"/>
</dbReference>
<dbReference type="PANTHER" id="PTHR11410:SF0">
    <property type="entry name" value="ATP SYNTHASE SUBUNIT A"/>
    <property type="match status" value="1"/>
</dbReference>
<dbReference type="GO" id="GO:0045259">
    <property type="term" value="C:proton-transporting ATP synthase complex"/>
    <property type="evidence" value="ECO:0007669"/>
    <property type="project" value="UniProtKB-KW"/>
</dbReference>
<dbReference type="PANTHER" id="PTHR11410">
    <property type="entry name" value="ATP SYNTHASE SUBUNIT A"/>
    <property type="match status" value="1"/>
</dbReference>
<keyword evidence="8" id="KW-0406">Ion transport</keyword>
<keyword evidence="4" id="KW-0138">CF(0)</keyword>
<dbReference type="InterPro" id="IPR035908">
    <property type="entry name" value="F0_ATP_A_sf"/>
</dbReference>
<keyword evidence="6" id="KW-0375">Hydrogen ion transport</keyword>
<dbReference type="GO" id="GO:0005743">
    <property type="term" value="C:mitochondrial inner membrane"/>
    <property type="evidence" value="ECO:0007669"/>
    <property type="project" value="UniProtKB-SubCell"/>
</dbReference>
<sequence>MMFDPVVGGSWGVLWELMVYLCGGWLVGLVVLGVAGVFGGRSGVLLGALVKVYYSIHRLGVNYVGFLHFLVSICLFLLLVNLSSLTPGVVGWTSHLMCPCGLALISWLSCILVRFFKDWRGSLAGMLPEGTPDYLCFFMVWIESISVLARPVTLSGRLLCNMVASKIFVFLVALSVLCVWWSTCLSLISVCIFMAFAVVIIFFLWAELCVCFLQSYVFGLLVSSYCEGK</sequence>
<dbReference type="AlphaFoldDB" id="A0A346Q3D7"/>
<feature type="transmembrane region" description="Helical" evidence="12">
    <location>
        <begin position="17"/>
        <end position="38"/>
    </location>
</feature>
<keyword evidence="5 12" id="KW-0812">Transmembrane</keyword>
<proteinExistence type="inferred from homology"/>
<dbReference type="EMBL" id="MF374794">
    <property type="protein sequence ID" value="AXR87622.1"/>
    <property type="molecule type" value="Genomic_DNA"/>
</dbReference>
<evidence type="ECO:0000256" key="4">
    <source>
        <dbReference type="ARBA" id="ARBA00022547"/>
    </source>
</evidence>
<dbReference type="Pfam" id="PF00119">
    <property type="entry name" value="ATP-synt_A"/>
    <property type="match status" value="1"/>
</dbReference>
<dbReference type="CDD" id="cd00310">
    <property type="entry name" value="ATP-synt_Fo_a_6"/>
    <property type="match status" value="1"/>
</dbReference>
<dbReference type="SUPFAM" id="SSF81336">
    <property type="entry name" value="F1F0 ATP synthase subunit A"/>
    <property type="match status" value="1"/>
</dbReference>
<geneLocation type="mitochondrion" evidence="13"/>
<feature type="transmembrane region" description="Helical" evidence="12">
    <location>
        <begin position="59"/>
        <end position="80"/>
    </location>
</feature>
<evidence type="ECO:0000256" key="6">
    <source>
        <dbReference type="ARBA" id="ARBA00022781"/>
    </source>
</evidence>
<evidence type="ECO:0000256" key="8">
    <source>
        <dbReference type="ARBA" id="ARBA00023065"/>
    </source>
</evidence>
<keyword evidence="9 12" id="KW-0472">Membrane</keyword>
<dbReference type="NCBIfam" id="TIGR01131">
    <property type="entry name" value="ATP_synt_6_or_A"/>
    <property type="match status" value="1"/>
</dbReference>
<keyword evidence="3" id="KW-0813">Transport</keyword>
<evidence type="ECO:0000256" key="5">
    <source>
        <dbReference type="ARBA" id="ARBA00022692"/>
    </source>
</evidence>
<evidence type="ECO:0000256" key="7">
    <source>
        <dbReference type="ARBA" id="ARBA00022989"/>
    </source>
</evidence>
<gene>
    <name evidence="13" type="primary">ATP6</name>
</gene>
<evidence type="ECO:0000256" key="3">
    <source>
        <dbReference type="ARBA" id="ARBA00022448"/>
    </source>
</evidence>
<dbReference type="Gene3D" id="1.20.120.220">
    <property type="entry name" value="ATP synthase, F0 complex, subunit A"/>
    <property type="match status" value="1"/>
</dbReference>
<comment type="similarity">
    <text evidence="2">Belongs to the ATPase A chain family.</text>
</comment>
<dbReference type="GO" id="GO:0046933">
    <property type="term" value="F:proton-transporting ATP synthase activity, rotational mechanism"/>
    <property type="evidence" value="ECO:0007669"/>
    <property type="project" value="TreeGrafter"/>
</dbReference>
<evidence type="ECO:0000256" key="1">
    <source>
        <dbReference type="ARBA" id="ARBA00004141"/>
    </source>
</evidence>
<protein>
    <recommendedName>
        <fullName evidence="11">ATP synthase subunit a</fullName>
    </recommendedName>
</protein>
<evidence type="ECO:0000256" key="9">
    <source>
        <dbReference type="ARBA" id="ARBA00023136"/>
    </source>
</evidence>
<dbReference type="InterPro" id="IPR000568">
    <property type="entry name" value="ATP_synth_F0_asu"/>
</dbReference>
<keyword evidence="7 12" id="KW-1133">Transmembrane helix</keyword>
<accession>A0A346Q3D7</accession>
<reference evidence="13" key="1">
    <citation type="submission" date="2017-06" db="EMBL/GenBank/DDBJ databases">
        <authorList>
            <person name="Kim H.J."/>
            <person name="Triplett B.A."/>
        </authorList>
    </citation>
    <scope>NUCLEOTIDE SEQUENCE</scope>
</reference>
<keyword evidence="10" id="KW-0066">ATP synthesis</keyword>
<dbReference type="PRINTS" id="PR00123">
    <property type="entry name" value="ATPASEA"/>
</dbReference>
<keyword evidence="13" id="KW-0496">Mitochondrion</keyword>